<dbReference type="SUPFAM" id="SSF46785">
    <property type="entry name" value="Winged helix' DNA-binding domain"/>
    <property type="match status" value="1"/>
</dbReference>
<dbReference type="InterPro" id="IPR005149">
    <property type="entry name" value="Tscrpt_reg_PadR_N"/>
</dbReference>
<comment type="caution">
    <text evidence="2">The sequence shown here is derived from an EMBL/GenBank/DDBJ whole genome shotgun (WGS) entry which is preliminary data.</text>
</comment>
<gene>
    <name evidence="2" type="ORF">R4146_08355</name>
</gene>
<dbReference type="PANTHER" id="PTHR33169:SF24">
    <property type="entry name" value="TRANSCRIPTIONAL REGULATOR, PADR FAMILY"/>
    <property type="match status" value="1"/>
</dbReference>
<sequence length="102" mass="11753">MAIKISTDLLDGCVLGILSRNDLYGYELTKLVQNSISVSNSTMYPVMRRLKSEGLVITYDQPYKGRNRRYYQITDAGRKQLSVLRTDWIKFQIGINNLMGRD</sequence>
<evidence type="ECO:0000259" key="1">
    <source>
        <dbReference type="Pfam" id="PF03551"/>
    </source>
</evidence>
<evidence type="ECO:0000313" key="2">
    <source>
        <dbReference type="EMBL" id="MEJ6401151.1"/>
    </source>
</evidence>
<dbReference type="Gene3D" id="1.10.10.10">
    <property type="entry name" value="Winged helix-like DNA-binding domain superfamily/Winged helix DNA-binding domain"/>
    <property type="match status" value="1"/>
</dbReference>
<dbReference type="InterPro" id="IPR036388">
    <property type="entry name" value="WH-like_DNA-bd_sf"/>
</dbReference>
<dbReference type="Pfam" id="PF03551">
    <property type="entry name" value="PadR"/>
    <property type="match status" value="1"/>
</dbReference>
<evidence type="ECO:0000313" key="3">
    <source>
        <dbReference type="Proteomes" id="UP001370590"/>
    </source>
</evidence>
<dbReference type="PANTHER" id="PTHR33169">
    <property type="entry name" value="PADR-FAMILY TRANSCRIPTIONAL REGULATOR"/>
    <property type="match status" value="1"/>
</dbReference>
<keyword evidence="3" id="KW-1185">Reference proteome</keyword>
<dbReference type="InterPro" id="IPR036390">
    <property type="entry name" value="WH_DNA-bd_sf"/>
</dbReference>
<dbReference type="Proteomes" id="UP001370590">
    <property type="component" value="Unassembled WGS sequence"/>
</dbReference>
<dbReference type="EMBL" id="JAWMWH010000003">
    <property type="protein sequence ID" value="MEJ6401151.1"/>
    <property type="molecule type" value="Genomic_DNA"/>
</dbReference>
<organism evidence="2 3">
    <name type="scientific">Nicoliella lavandulae</name>
    <dbReference type="NCBI Taxonomy" id="3082954"/>
    <lineage>
        <taxon>Bacteria</taxon>
        <taxon>Bacillati</taxon>
        <taxon>Bacillota</taxon>
        <taxon>Bacilli</taxon>
        <taxon>Lactobacillales</taxon>
        <taxon>Lactobacillaceae</taxon>
        <taxon>Nicoliella</taxon>
    </lineage>
</organism>
<proteinExistence type="predicted"/>
<dbReference type="RefSeq" id="WP_339960995.1">
    <property type="nucleotide sequence ID" value="NZ_JAWMWH010000003.1"/>
</dbReference>
<protein>
    <submittedName>
        <fullName evidence="2">PadR family transcriptional regulator</fullName>
    </submittedName>
</protein>
<name>A0ABU8SMM7_9LACO</name>
<accession>A0ABU8SMM7</accession>
<dbReference type="InterPro" id="IPR052509">
    <property type="entry name" value="Metal_resp_DNA-bind_regulator"/>
</dbReference>
<feature type="domain" description="Transcription regulator PadR N-terminal" evidence="1">
    <location>
        <begin position="14"/>
        <end position="82"/>
    </location>
</feature>
<reference evidence="2 3" key="1">
    <citation type="submission" date="2023-10" db="EMBL/GenBank/DDBJ databases">
        <title>Nicoliella lavandulae sp. nov. isolated from Lavandula angustifolia flowers.</title>
        <authorList>
            <person name="Alcantara C."/>
            <person name="Zuniga M."/>
            <person name="Landete J.M."/>
            <person name="Monedero V."/>
        </authorList>
    </citation>
    <scope>NUCLEOTIDE SEQUENCE [LARGE SCALE GENOMIC DNA]</scope>
    <source>
        <strain evidence="2 3">Es01</strain>
    </source>
</reference>